<sequence length="70" mass="8227">MMPVWAPTFLILLLAWSLFWKGLALWHSARREQPWWFVIILLVNTAGILEIAYLFLVAKLKLADLLTFKK</sequence>
<keyword evidence="1" id="KW-1133">Transmembrane helix</keyword>
<proteinExistence type="predicted"/>
<dbReference type="Proteomes" id="UP000178091">
    <property type="component" value="Unassembled WGS sequence"/>
</dbReference>
<dbReference type="Pfam" id="PF18893">
    <property type="entry name" value="DUF5652"/>
    <property type="match status" value="1"/>
</dbReference>
<evidence type="ECO:0000313" key="4">
    <source>
        <dbReference type="Proteomes" id="UP000178091"/>
    </source>
</evidence>
<dbReference type="EMBL" id="MEWW01000008">
    <property type="protein sequence ID" value="OGC84890.1"/>
    <property type="molecule type" value="Genomic_DNA"/>
</dbReference>
<dbReference type="InterPro" id="IPR043712">
    <property type="entry name" value="DUF5652"/>
</dbReference>
<feature type="domain" description="DUF5652" evidence="2">
    <location>
        <begin position="3"/>
        <end position="59"/>
    </location>
</feature>
<dbReference type="AlphaFoldDB" id="A0A1F4XT67"/>
<organism evidence="3 4">
    <name type="scientific">Candidatus Adlerbacteria bacterium RIFCSPHIGHO2_12_FULL_53_18</name>
    <dbReference type="NCBI Taxonomy" id="1797242"/>
    <lineage>
        <taxon>Bacteria</taxon>
        <taxon>Candidatus Adleribacteriota</taxon>
    </lineage>
</organism>
<comment type="caution">
    <text evidence="3">The sequence shown here is derived from an EMBL/GenBank/DDBJ whole genome shotgun (WGS) entry which is preliminary data.</text>
</comment>
<reference evidence="3 4" key="1">
    <citation type="journal article" date="2016" name="Nat. Commun.">
        <title>Thousands of microbial genomes shed light on interconnected biogeochemical processes in an aquifer system.</title>
        <authorList>
            <person name="Anantharaman K."/>
            <person name="Brown C.T."/>
            <person name="Hug L.A."/>
            <person name="Sharon I."/>
            <person name="Castelle C.J."/>
            <person name="Probst A.J."/>
            <person name="Thomas B.C."/>
            <person name="Singh A."/>
            <person name="Wilkins M.J."/>
            <person name="Karaoz U."/>
            <person name="Brodie E.L."/>
            <person name="Williams K.H."/>
            <person name="Hubbard S.S."/>
            <person name="Banfield J.F."/>
        </authorList>
    </citation>
    <scope>NUCLEOTIDE SEQUENCE [LARGE SCALE GENOMIC DNA]</scope>
</reference>
<accession>A0A1F4XT67</accession>
<evidence type="ECO:0000256" key="1">
    <source>
        <dbReference type="SAM" id="Phobius"/>
    </source>
</evidence>
<gene>
    <name evidence="3" type="ORF">A3F55_00190</name>
</gene>
<keyword evidence="1" id="KW-0812">Transmembrane</keyword>
<feature type="transmembrane region" description="Helical" evidence="1">
    <location>
        <begin position="34"/>
        <end position="56"/>
    </location>
</feature>
<evidence type="ECO:0000313" key="3">
    <source>
        <dbReference type="EMBL" id="OGC84890.1"/>
    </source>
</evidence>
<protein>
    <recommendedName>
        <fullName evidence="2">DUF5652 domain-containing protein</fullName>
    </recommendedName>
</protein>
<name>A0A1F4XT67_9BACT</name>
<keyword evidence="1" id="KW-0472">Membrane</keyword>
<evidence type="ECO:0000259" key="2">
    <source>
        <dbReference type="Pfam" id="PF18893"/>
    </source>
</evidence>